<gene>
    <name evidence="1" type="ORF">AAG570_003793</name>
</gene>
<proteinExistence type="predicted"/>
<protein>
    <submittedName>
        <fullName evidence="1">Uncharacterized protein</fullName>
    </submittedName>
</protein>
<reference evidence="1 2" key="1">
    <citation type="submission" date="2024-07" db="EMBL/GenBank/DDBJ databases">
        <title>Chromosome-level genome assembly of the water stick insect Ranatra chinensis (Heteroptera: Nepidae).</title>
        <authorList>
            <person name="Liu X."/>
        </authorList>
    </citation>
    <scope>NUCLEOTIDE SEQUENCE [LARGE SCALE GENOMIC DNA]</scope>
    <source>
        <strain evidence="1">Cailab_2021Rc</strain>
        <tissue evidence="1">Muscle</tissue>
    </source>
</reference>
<evidence type="ECO:0000313" key="1">
    <source>
        <dbReference type="EMBL" id="KAL1122388.1"/>
    </source>
</evidence>
<dbReference type="AlphaFoldDB" id="A0ABD0Y4Q3"/>
<comment type="caution">
    <text evidence="1">The sequence shown here is derived from an EMBL/GenBank/DDBJ whole genome shotgun (WGS) entry which is preliminary data.</text>
</comment>
<name>A0ABD0Y4Q3_9HEMI</name>
<sequence>MVMTLSANNKLARKALYLNQQLAITHLWKPVKNDVCHMFVNFVKSTETNYEKRLKRGFLRHSDSRVEVLRGTGHFHLDNRSLCYWNTCWAVVDLKEQFKGRDKTSEAAKVTAGGR</sequence>
<accession>A0ABD0Y4Q3</accession>
<organism evidence="1 2">
    <name type="scientific">Ranatra chinensis</name>
    <dbReference type="NCBI Taxonomy" id="642074"/>
    <lineage>
        <taxon>Eukaryota</taxon>
        <taxon>Metazoa</taxon>
        <taxon>Ecdysozoa</taxon>
        <taxon>Arthropoda</taxon>
        <taxon>Hexapoda</taxon>
        <taxon>Insecta</taxon>
        <taxon>Pterygota</taxon>
        <taxon>Neoptera</taxon>
        <taxon>Paraneoptera</taxon>
        <taxon>Hemiptera</taxon>
        <taxon>Heteroptera</taxon>
        <taxon>Panheteroptera</taxon>
        <taxon>Nepomorpha</taxon>
        <taxon>Nepidae</taxon>
        <taxon>Ranatrinae</taxon>
        <taxon>Ranatra</taxon>
    </lineage>
</organism>
<keyword evidence="2" id="KW-1185">Reference proteome</keyword>
<evidence type="ECO:0000313" key="2">
    <source>
        <dbReference type="Proteomes" id="UP001558652"/>
    </source>
</evidence>
<dbReference type="EMBL" id="JBFDAA010000014">
    <property type="protein sequence ID" value="KAL1122388.1"/>
    <property type="molecule type" value="Genomic_DNA"/>
</dbReference>
<dbReference type="Proteomes" id="UP001558652">
    <property type="component" value="Unassembled WGS sequence"/>
</dbReference>